<evidence type="ECO:0000256" key="2">
    <source>
        <dbReference type="ARBA" id="ARBA00022448"/>
    </source>
</evidence>
<dbReference type="Proteomes" id="UP001642540">
    <property type="component" value="Unassembled WGS sequence"/>
</dbReference>
<evidence type="ECO:0000256" key="3">
    <source>
        <dbReference type="ARBA" id="ARBA00022692"/>
    </source>
</evidence>
<dbReference type="EMBL" id="CAXLJM020000045">
    <property type="protein sequence ID" value="CAL8110481.1"/>
    <property type="molecule type" value="Genomic_DNA"/>
</dbReference>
<evidence type="ECO:0000256" key="8">
    <source>
        <dbReference type="SAM" id="Phobius"/>
    </source>
</evidence>
<evidence type="ECO:0000313" key="10">
    <source>
        <dbReference type="EMBL" id="CAL8110481.1"/>
    </source>
</evidence>
<feature type="region of interest" description="Disordered" evidence="7">
    <location>
        <begin position="182"/>
        <end position="212"/>
    </location>
</feature>
<accession>A0ABP1QSH7</accession>
<keyword evidence="4" id="KW-0249">Electron transport</keyword>
<keyword evidence="3 8" id="KW-0812">Transmembrane</keyword>
<gene>
    <name evidence="10" type="ORF">ODALV1_LOCUS14287</name>
</gene>
<feature type="transmembrane region" description="Helical" evidence="8">
    <location>
        <begin position="12"/>
        <end position="38"/>
    </location>
</feature>
<protein>
    <recommendedName>
        <fullName evidence="9">Cytochrome b561 domain-containing protein</fullName>
    </recommendedName>
</protein>
<reference evidence="10 11" key="1">
    <citation type="submission" date="2024-08" db="EMBL/GenBank/DDBJ databases">
        <authorList>
            <person name="Cucini C."/>
            <person name="Frati F."/>
        </authorList>
    </citation>
    <scope>NUCLEOTIDE SEQUENCE [LARGE SCALE GENOMIC DNA]</scope>
</reference>
<evidence type="ECO:0000256" key="5">
    <source>
        <dbReference type="ARBA" id="ARBA00022989"/>
    </source>
</evidence>
<evidence type="ECO:0000256" key="6">
    <source>
        <dbReference type="ARBA" id="ARBA00023136"/>
    </source>
</evidence>
<organism evidence="10 11">
    <name type="scientific">Orchesella dallaii</name>
    <dbReference type="NCBI Taxonomy" id="48710"/>
    <lineage>
        <taxon>Eukaryota</taxon>
        <taxon>Metazoa</taxon>
        <taxon>Ecdysozoa</taxon>
        <taxon>Arthropoda</taxon>
        <taxon>Hexapoda</taxon>
        <taxon>Collembola</taxon>
        <taxon>Entomobryomorpha</taxon>
        <taxon>Entomobryoidea</taxon>
        <taxon>Orchesellidae</taxon>
        <taxon>Orchesellinae</taxon>
        <taxon>Orchesella</taxon>
    </lineage>
</organism>
<feature type="domain" description="Cytochrome b561" evidence="9">
    <location>
        <begin position="49"/>
        <end position="108"/>
    </location>
</feature>
<keyword evidence="5 8" id="KW-1133">Transmembrane helix</keyword>
<evidence type="ECO:0000256" key="4">
    <source>
        <dbReference type="ARBA" id="ARBA00022982"/>
    </source>
</evidence>
<keyword evidence="6 8" id="KW-0472">Membrane</keyword>
<evidence type="ECO:0000259" key="9">
    <source>
        <dbReference type="Pfam" id="PF03188"/>
    </source>
</evidence>
<feature type="transmembrane region" description="Helical" evidence="8">
    <location>
        <begin position="135"/>
        <end position="156"/>
    </location>
</feature>
<proteinExistence type="predicted"/>
<comment type="caution">
    <text evidence="10">The sequence shown here is derived from an EMBL/GenBank/DDBJ whole genome shotgun (WGS) entry which is preliminary data.</text>
</comment>
<evidence type="ECO:0000256" key="1">
    <source>
        <dbReference type="ARBA" id="ARBA00004370"/>
    </source>
</evidence>
<keyword evidence="11" id="KW-1185">Reference proteome</keyword>
<evidence type="ECO:0000313" key="11">
    <source>
        <dbReference type="Proteomes" id="UP001642540"/>
    </source>
</evidence>
<keyword evidence="2" id="KW-0813">Transport</keyword>
<feature type="transmembrane region" description="Helical" evidence="8">
    <location>
        <begin position="94"/>
        <end position="115"/>
    </location>
</feature>
<dbReference type="InterPro" id="IPR006593">
    <property type="entry name" value="Cyt_b561/ferric_Rdtase_TM"/>
</dbReference>
<dbReference type="Pfam" id="PF03188">
    <property type="entry name" value="Cytochrom_B561"/>
    <property type="match status" value="1"/>
</dbReference>
<feature type="compositionally biased region" description="Polar residues" evidence="7">
    <location>
        <begin position="186"/>
        <end position="199"/>
    </location>
</feature>
<sequence length="212" mass="22756">MADEDNGKLGFKLFALGSLAVNVVNMLLVIFVVVWVYQGGGFGSSATHPHAVMMVIAMILYGSITGGALAFLLPQTPWSIRLAAKPYHKGLGVVIFNLAGITSITGILITITYGLLARLKNPSKSNGYSARSVEIVTFMIPVLISISCTITTYLILETSFRRQPPVVFQAAITPQELLKEEDDTAINATSGEPNPSKDNLGNKVEESDNVQV</sequence>
<name>A0ABP1QSH7_9HEXA</name>
<comment type="subcellular location">
    <subcellularLocation>
        <location evidence="1">Membrane</location>
    </subcellularLocation>
</comment>
<dbReference type="Gene3D" id="1.20.120.1770">
    <property type="match status" value="1"/>
</dbReference>
<feature type="transmembrane region" description="Helical" evidence="8">
    <location>
        <begin position="50"/>
        <end position="73"/>
    </location>
</feature>
<evidence type="ECO:0000256" key="7">
    <source>
        <dbReference type="SAM" id="MobiDB-lite"/>
    </source>
</evidence>